<evidence type="ECO:0000256" key="1">
    <source>
        <dbReference type="ARBA" id="ARBA00006865"/>
    </source>
</evidence>
<reference evidence="5" key="1">
    <citation type="journal article" date="2019" name="Int. J. Syst. Evol. Microbiol.">
        <title>The Global Catalogue of Microorganisms (GCM) 10K type strain sequencing project: providing services to taxonomists for standard genome sequencing and annotation.</title>
        <authorList>
            <consortium name="The Broad Institute Genomics Platform"/>
            <consortium name="The Broad Institute Genome Sequencing Center for Infectious Disease"/>
            <person name="Wu L."/>
            <person name="Ma J."/>
        </authorList>
    </citation>
    <scope>NUCLEOTIDE SEQUENCE [LARGE SCALE GENOMIC DNA]</scope>
    <source>
        <strain evidence="5">CCUG 57942</strain>
    </source>
</reference>
<protein>
    <submittedName>
        <fullName evidence="4">Glycoside hydrolase family 16 protein</fullName>
        <ecNumber evidence="4">3.2.1.-</ecNumber>
    </submittedName>
</protein>
<keyword evidence="4" id="KW-0326">Glycosidase</keyword>
<sequence>MTSFLSQLPLVLATLTLAQASSPWKLHWQENFSGNKVDTSTWSTVKRGKPDWKNTMSNDPRLIEVSKGTLKLKGIVNDKKNDPAPFLTAGLTSKGKFNFQYGKIQIRARFKSAQGAWPALWMLGEKGQWPNNGEIDLMEHLNFDDKVYQTLHSHFTQNTPFDKDAHPNKGSTTKIDKDAWNTYGCEWDADKVTFTVNGKPSHSYPRRPELGDSQYPFQQPFYLILSMQIGGKWVNSPDRGPSNPAHYPAHLEVDWIRVFKK</sequence>
<dbReference type="PANTHER" id="PTHR10963:SF55">
    <property type="entry name" value="GLYCOSIDE HYDROLASE FAMILY 16 PROTEIN"/>
    <property type="match status" value="1"/>
</dbReference>
<feature type="domain" description="GH16" evidence="3">
    <location>
        <begin position="15"/>
        <end position="261"/>
    </location>
</feature>
<comment type="caution">
    <text evidence="4">The sequence shown here is derived from an EMBL/GenBank/DDBJ whole genome shotgun (WGS) entry which is preliminary data.</text>
</comment>
<dbReference type="EMBL" id="JBHUJB010000035">
    <property type="protein sequence ID" value="MFD2158934.1"/>
    <property type="molecule type" value="Genomic_DNA"/>
</dbReference>
<evidence type="ECO:0000313" key="4">
    <source>
        <dbReference type="EMBL" id="MFD2158934.1"/>
    </source>
</evidence>
<organism evidence="4 5">
    <name type="scientific">Rubritalea tangerina</name>
    <dbReference type="NCBI Taxonomy" id="430798"/>
    <lineage>
        <taxon>Bacteria</taxon>
        <taxon>Pseudomonadati</taxon>
        <taxon>Verrucomicrobiota</taxon>
        <taxon>Verrucomicrobiia</taxon>
        <taxon>Verrucomicrobiales</taxon>
        <taxon>Rubritaleaceae</taxon>
        <taxon>Rubritalea</taxon>
    </lineage>
</organism>
<keyword evidence="2" id="KW-0732">Signal</keyword>
<name>A0ABW4ZAM3_9BACT</name>
<evidence type="ECO:0000313" key="5">
    <source>
        <dbReference type="Proteomes" id="UP001597389"/>
    </source>
</evidence>
<dbReference type="Proteomes" id="UP001597389">
    <property type="component" value="Unassembled WGS sequence"/>
</dbReference>
<dbReference type="PANTHER" id="PTHR10963">
    <property type="entry name" value="GLYCOSYL HYDROLASE-RELATED"/>
    <property type="match status" value="1"/>
</dbReference>
<dbReference type="SUPFAM" id="SSF49899">
    <property type="entry name" value="Concanavalin A-like lectins/glucanases"/>
    <property type="match status" value="1"/>
</dbReference>
<dbReference type="InterPro" id="IPR013320">
    <property type="entry name" value="ConA-like_dom_sf"/>
</dbReference>
<comment type="similarity">
    <text evidence="1">Belongs to the glycosyl hydrolase 16 family.</text>
</comment>
<dbReference type="CDD" id="cd08023">
    <property type="entry name" value="GH16_laminarinase_like"/>
    <property type="match status" value="1"/>
</dbReference>
<dbReference type="InterPro" id="IPR000757">
    <property type="entry name" value="Beta-glucanase-like"/>
</dbReference>
<gene>
    <name evidence="4" type="ORF">ACFSW8_08500</name>
</gene>
<dbReference type="Gene3D" id="2.60.120.200">
    <property type="match status" value="1"/>
</dbReference>
<evidence type="ECO:0000259" key="3">
    <source>
        <dbReference type="PROSITE" id="PS51762"/>
    </source>
</evidence>
<feature type="signal peptide" evidence="2">
    <location>
        <begin position="1"/>
        <end position="20"/>
    </location>
</feature>
<dbReference type="PROSITE" id="PS51762">
    <property type="entry name" value="GH16_2"/>
    <property type="match status" value="1"/>
</dbReference>
<dbReference type="InterPro" id="IPR050546">
    <property type="entry name" value="Glycosyl_Hydrlase_16"/>
</dbReference>
<keyword evidence="5" id="KW-1185">Reference proteome</keyword>
<accession>A0ABW4ZAM3</accession>
<evidence type="ECO:0000256" key="2">
    <source>
        <dbReference type="SAM" id="SignalP"/>
    </source>
</evidence>
<dbReference type="Pfam" id="PF00722">
    <property type="entry name" value="Glyco_hydro_16"/>
    <property type="match status" value="1"/>
</dbReference>
<dbReference type="EC" id="3.2.1.-" evidence="4"/>
<dbReference type="GO" id="GO:0016798">
    <property type="term" value="F:hydrolase activity, acting on glycosyl bonds"/>
    <property type="evidence" value="ECO:0007669"/>
    <property type="project" value="UniProtKB-KW"/>
</dbReference>
<keyword evidence="4" id="KW-0378">Hydrolase</keyword>
<feature type="chain" id="PRO_5045379685" evidence="2">
    <location>
        <begin position="21"/>
        <end position="261"/>
    </location>
</feature>
<dbReference type="RefSeq" id="WP_377087214.1">
    <property type="nucleotide sequence ID" value="NZ_JBHSJL010000014.1"/>
</dbReference>
<proteinExistence type="inferred from homology"/>